<dbReference type="Proteomes" id="UP000640786">
    <property type="component" value="Unassembled WGS sequence"/>
</dbReference>
<organism evidence="11 12">
    <name type="scientific">Psychrobacillus faecigallinarum</name>
    <dbReference type="NCBI Taxonomy" id="2762235"/>
    <lineage>
        <taxon>Bacteria</taxon>
        <taxon>Bacillati</taxon>
        <taxon>Bacillota</taxon>
        <taxon>Bacilli</taxon>
        <taxon>Bacillales</taxon>
        <taxon>Bacillaceae</taxon>
        <taxon>Psychrobacillus</taxon>
    </lineage>
</organism>
<name>A0ABR8REZ9_9BACI</name>
<keyword evidence="5" id="KW-0813">Transport</keyword>
<dbReference type="PANTHER" id="PTHR30570:SF1">
    <property type="entry name" value="PHOSPHATE-BINDING PROTEIN PSTS"/>
    <property type="match status" value="1"/>
</dbReference>
<comment type="similarity">
    <text evidence="3">Belongs to the PstS family.</text>
</comment>
<keyword evidence="6" id="KW-0732">Signal</keyword>
<accession>A0ABR8REZ9</accession>
<dbReference type="SUPFAM" id="SSF53850">
    <property type="entry name" value="Periplasmic binding protein-like II"/>
    <property type="match status" value="1"/>
</dbReference>
<keyword evidence="5" id="KW-0592">Phosphate transport</keyword>
<evidence type="ECO:0000256" key="9">
    <source>
        <dbReference type="SAM" id="Phobius"/>
    </source>
</evidence>
<comment type="subunit">
    <text evidence="4">The complex is composed of two ATP-binding proteins (PstB), two transmembrane proteins (PstC and PstA) and a solute-binding protein (PstS).</text>
</comment>
<dbReference type="InterPro" id="IPR024370">
    <property type="entry name" value="PBP_domain"/>
</dbReference>
<evidence type="ECO:0000313" key="12">
    <source>
        <dbReference type="Proteomes" id="UP000640786"/>
    </source>
</evidence>
<dbReference type="Pfam" id="PF12849">
    <property type="entry name" value="PBP_like_2"/>
    <property type="match status" value="1"/>
</dbReference>
<evidence type="ECO:0000256" key="3">
    <source>
        <dbReference type="ARBA" id="ARBA00008725"/>
    </source>
</evidence>
<dbReference type="InterPro" id="IPR050811">
    <property type="entry name" value="Phosphate_ABC_transporter"/>
</dbReference>
<evidence type="ECO:0000256" key="8">
    <source>
        <dbReference type="ARBA" id="ARBA00023288"/>
    </source>
</evidence>
<evidence type="ECO:0000256" key="5">
    <source>
        <dbReference type="ARBA" id="ARBA00022592"/>
    </source>
</evidence>
<evidence type="ECO:0000256" key="2">
    <source>
        <dbReference type="ARBA" id="ARBA00004193"/>
    </source>
</evidence>
<reference evidence="11 12" key="1">
    <citation type="submission" date="2020-08" db="EMBL/GenBank/DDBJ databases">
        <title>A Genomic Blueprint of the Chicken Gut Microbiome.</title>
        <authorList>
            <person name="Gilroy R."/>
            <person name="Ravi A."/>
            <person name="Getino M."/>
            <person name="Pursley I."/>
            <person name="Horton D.L."/>
            <person name="Alikhan N.-F."/>
            <person name="Baker D."/>
            <person name="Gharbi K."/>
            <person name="Hall N."/>
            <person name="Watson M."/>
            <person name="Adriaenssens E.M."/>
            <person name="Foster-Nyarko E."/>
            <person name="Jarju S."/>
            <person name="Secka A."/>
            <person name="Antonio M."/>
            <person name="Oren A."/>
            <person name="Chaudhuri R."/>
            <person name="La Ragione R.M."/>
            <person name="Hildebrand F."/>
            <person name="Pallen M.J."/>
        </authorList>
    </citation>
    <scope>NUCLEOTIDE SEQUENCE [LARGE SCALE GENOMIC DNA]</scope>
    <source>
        <strain evidence="11 12">Sa2BUA9</strain>
    </source>
</reference>
<comment type="subcellular location">
    <subcellularLocation>
        <location evidence="2">Cell membrane</location>
        <topology evidence="2">Lipid-anchor</topology>
    </subcellularLocation>
</comment>
<sequence length="366" mass="41315">MITFFILVVLALTGNIYYIATLITGAIALYLFFIFRLFNFFTTKKRTKWFLGIMGIALAISAITPVKKMYENSIPTVGAELDIWEYQPFIEPLKIATLEEEASLKITDNLPKMDGATALYPLYASFAQAVYPEKTYEPGSSEVMVNTTPDAYNNLIQGKVDMIFVAQPSQEQINHAKRNGVELKLTPIGREAFVFFVHQKNEVDGLSIKQIQDIYSGSIKNWQNVGGSDDSIRAFQRPEGSGSQTALQNLMGETPLMEAPTEDIVNAMDGIIEEVAQYKNYKNAIGYTFRYYSNEMVKNDQIKLLNINGIAPTKENIRNNQYPIASEFYVITTNTKNPYVDELIEWILSPQGQELVEKTGYVPIHK</sequence>
<evidence type="ECO:0000259" key="10">
    <source>
        <dbReference type="Pfam" id="PF12849"/>
    </source>
</evidence>
<keyword evidence="7" id="KW-0564">Palmitate</keyword>
<feature type="transmembrane region" description="Helical" evidence="9">
    <location>
        <begin position="49"/>
        <end position="66"/>
    </location>
</feature>
<evidence type="ECO:0000256" key="6">
    <source>
        <dbReference type="ARBA" id="ARBA00022729"/>
    </source>
</evidence>
<feature type="domain" description="PBP" evidence="10">
    <location>
        <begin position="113"/>
        <end position="350"/>
    </location>
</feature>
<keyword evidence="9" id="KW-0812">Transmembrane</keyword>
<keyword evidence="9" id="KW-1133">Transmembrane helix</keyword>
<evidence type="ECO:0000256" key="1">
    <source>
        <dbReference type="ARBA" id="ARBA00002841"/>
    </source>
</evidence>
<comment type="caution">
    <text evidence="11">The sequence shown here is derived from an EMBL/GenBank/DDBJ whole genome shotgun (WGS) entry which is preliminary data.</text>
</comment>
<keyword evidence="9" id="KW-0472">Membrane</keyword>
<feature type="transmembrane region" description="Helical" evidence="9">
    <location>
        <begin position="16"/>
        <end position="37"/>
    </location>
</feature>
<dbReference type="EMBL" id="JACSQO010000016">
    <property type="protein sequence ID" value="MBD7946304.1"/>
    <property type="molecule type" value="Genomic_DNA"/>
</dbReference>
<proteinExistence type="inferred from homology"/>
<keyword evidence="12" id="KW-1185">Reference proteome</keyword>
<gene>
    <name evidence="11" type="ORF">H9650_19570</name>
</gene>
<evidence type="ECO:0000256" key="4">
    <source>
        <dbReference type="ARBA" id="ARBA00011529"/>
    </source>
</evidence>
<evidence type="ECO:0000256" key="7">
    <source>
        <dbReference type="ARBA" id="ARBA00023139"/>
    </source>
</evidence>
<dbReference type="Gene3D" id="3.40.190.10">
    <property type="entry name" value="Periplasmic binding protein-like II"/>
    <property type="match status" value="2"/>
</dbReference>
<protein>
    <submittedName>
        <fullName evidence="11">Substrate-binding domain-containing protein</fullName>
    </submittedName>
</protein>
<evidence type="ECO:0000313" key="11">
    <source>
        <dbReference type="EMBL" id="MBD7946304.1"/>
    </source>
</evidence>
<keyword evidence="8" id="KW-0449">Lipoprotein</keyword>
<dbReference type="PANTHER" id="PTHR30570">
    <property type="entry name" value="PERIPLASMIC PHOSPHATE BINDING COMPONENT OF PHOSPHATE ABC TRANSPORTER"/>
    <property type="match status" value="1"/>
</dbReference>
<comment type="function">
    <text evidence="1">Part of the ABC transporter complex PstSACB involved in phosphate import.</text>
</comment>